<organism evidence="1">
    <name type="scientific">bioreactor metagenome</name>
    <dbReference type="NCBI Taxonomy" id="1076179"/>
    <lineage>
        <taxon>unclassified sequences</taxon>
        <taxon>metagenomes</taxon>
        <taxon>ecological metagenomes</taxon>
    </lineage>
</organism>
<evidence type="ECO:0000313" key="1">
    <source>
        <dbReference type="EMBL" id="MPM75540.1"/>
    </source>
</evidence>
<dbReference type="AlphaFoldDB" id="A0A645CF48"/>
<name>A0A645CF48_9ZZZZ</name>
<sequence length="108" mass="12231">MKIPRQVTLIEYILLRHADCVHACFYFVSQNIEGADDILLDAYLDVVRGICPEYPPFTVSVGFTDANRFPMLGCVGFNRLTDVGFIAGHRQRIPFIFINGRLLVPRDA</sequence>
<protein>
    <submittedName>
        <fullName evidence="1">Uncharacterized protein</fullName>
    </submittedName>
</protein>
<accession>A0A645CF48</accession>
<gene>
    <name evidence="1" type="ORF">SDC9_122533</name>
</gene>
<dbReference type="EMBL" id="VSSQ01026693">
    <property type="protein sequence ID" value="MPM75540.1"/>
    <property type="molecule type" value="Genomic_DNA"/>
</dbReference>
<comment type="caution">
    <text evidence="1">The sequence shown here is derived from an EMBL/GenBank/DDBJ whole genome shotgun (WGS) entry which is preliminary data.</text>
</comment>
<proteinExistence type="predicted"/>
<reference evidence="1" key="1">
    <citation type="submission" date="2019-08" db="EMBL/GenBank/DDBJ databases">
        <authorList>
            <person name="Kucharzyk K."/>
            <person name="Murdoch R.W."/>
            <person name="Higgins S."/>
            <person name="Loffler F."/>
        </authorList>
    </citation>
    <scope>NUCLEOTIDE SEQUENCE</scope>
</reference>